<accession>A0AAY5K113</accession>
<dbReference type="Gene3D" id="2.60.40.10">
    <property type="entry name" value="Immunoglobulins"/>
    <property type="match status" value="3"/>
</dbReference>
<evidence type="ECO:0000256" key="3">
    <source>
        <dbReference type="ARBA" id="ARBA00022729"/>
    </source>
</evidence>
<evidence type="ECO:0000256" key="5">
    <source>
        <dbReference type="ARBA" id="ARBA00023136"/>
    </source>
</evidence>
<evidence type="ECO:0000256" key="4">
    <source>
        <dbReference type="ARBA" id="ARBA00022989"/>
    </source>
</evidence>
<feature type="transmembrane region" description="Helical" evidence="8">
    <location>
        <begin position="306"/>
        <end position="330"/>
    </location>
</feature>
<keyword evidence="6" id="KW-0675">Receptor</keyword>
<sequence length="392" mass="44845">MILTHLGYLLVLLWIREVTVEKVLPQPLDLSLTWYNEFCVKLSWNAPRDLDASCEVKYMFDVTRNGRLLASERKMKTEFERCLSLEGDVHFSVQTECNKSSRSQPVVYTIAAPTELVKNFYCFINSTVDMNCMWIAADQAPENLHLYYSYAETRTTVSNLSRCSDYLHREGKKTGCHIRGHFGALVFLQVNGTVNGSSLRNTFEVSPLYNVKPAAPMVNITKEGTELNLSWDYPEIGATYCWDYILNYSKCKEHLNKLIESKQPKANIPYDPRCQYRVQVKAVYSKDCGLGGSDWSKVAVYGEDEWSNIVIAIAIPSSVFLLVILFFCCLMKHREKMFPKIPQPSLIFKDILNSSKEQKTFIGNLYVPVEEDVECKISLENKPPLPIMQPDS</sequence>
<keyword evidence="2 8" id="KW-0812">Transmembrane</keyword>
<reference evidence="11" key="3">
    <citation type="submission" date="2025-09" db="UniProtKB">
        <authorList>
            <consortium name="Ensembl"/>
        </authorList>
    </citation>
    <scope>IDENTIFICATION</scope>
</reference>
<keyword evidence="12" id="KW-1185">Reference proteome</keyword>
<dbReference type="PANTHER" id="PTHR23037">
    <property type="entry name" value="CYTOKINE RECEPTOR"/>
    <property type="match status" value="1"/>
</dbReference>
<evidence type="ECO:0000256" key="7">
    <source>
        <dbReference type="ARBA" id="ARBA00023180"/>
    </source>
</evidence>
<reference evidence="11 12" key="1">
    <citation type="submission" date="2020-02" db="EMBL/GenBank/DDBJ databases">
        <title>Esox lucius (northern pike) genome, fEsoLuc1, primary haplotype.</title>
        <authorList>
            <person name="Myers G."/>
            <person name="Karagic N."/>
            <person name="Meyer A."/>
            <person name="Pippel M."/>
            <person name="Reichard M."/>
            <person name="Winkler S."/>
            <person name="Tracey A."/>
            <person name="Sims Y."/>
            <person name="Howe K."/>
            <person name="Rhie A."/>
            <person name="Formenti G."/>
            <person name="Durbin R."/>
            <person name="Fedrigo O."/>
            <person name="Jarvis E.D."/>
        </authorList>
    </citation>
    <scope>NUCLEOTIDE SEQUENCE [LARGE SCALE GENOMIC DNA]</scope>
</reference>
<dbReference type="Pfam" id="PF09240">
    <property type="entry name" value="IL6Ra-bind"/>
    <property type="match status" value="1"/>
</dbReference>
<evidence type="ECO:0000256" key="6">
    <source>
        <dbReference type="ARBA" id="ARBA00023170"/>
    </source>
</evidence>
<dbReference type="Ensembl" id="ENSELUT00000108031.1">
    <property type="protein sequence ID" value="ENSELUP00000082501.1"/>
    <property type="gene ID" value="ENSELUG00000020430.3"/>
</dbReference>
<evidence type="ECO:0000313" key="11">
    <source>
        <dbReference type="Ensembl" id="ENSELUP00000082501.1"/>
    </source>
</evidence>
<dbReference type="AlphaFoldDB" id="A0AAY5K113"/>
<dbReference type="PANTHER" id="PTHR23037:SF46">
    <property type="entry name" value="INTERLEUKIN 5 RECEPTOR SUBUNIT ALPHA"/>
    <property type="match status" value="1"/>
</dbReference>
<proteinExistence type="predicted"/>
<keyword evidence="7" id="KW-0325">Glycoprotein</keyword>
<organism evidence="11 12">
    <name type="scientific">Esox lucius</name>
    <name type="common">Northern pike</name>
    <dbReference type="NCBI Taxonomy" id="8010"/>
    <lineage>
        <taxon>Eukaryota</taxon>
        <taxon>Metazoa</taxon>
        <taxon>Chordata</taxon>
        <taxon>Craniata</taxon>
        <taxon>Vertebrata</taxon>
        <taxon>Euteleostomi</taxon>
        <taxon>Actinopterygii</taxon>
        <taxon>Neopterygii</taxon>
        <taxon>Teleostei</taxon>
        <taxon>Protacanthopterygii</taxon>
        <taxon>Esociformes</taxon>
        <taxon>Esocidae</taxon>
        <taxon>Esox</taxon>
    </lineage>
</organism>
<keyword evidence="3 9" id="KW-0732">Signal</keyword>
<feature type="chain" id="PRO_5044313331" description="Type I cytokine receptor cytokine-binding domain-containing protein" evidence="9">
    <location>
        <begin position="21"/>
        <end position="392"/>
    </location>
</feature>
<feature type="domain" description="Type I cytokine receptor cytokine-binding" evidence="10">
    <location>
        <begin position="120"/>
        <end position="201"/>
    </location>
</feature>
<keyword evidence="5 8" id="KW-0472">Membrane</keyword>
<dbReference type="GO" id="GO:0009897">
    <property type="term" value="C:external side of plasma membrane"/>
    <property type="evidence" value="ECO:0007669"/>
    <property type="project" value="TreeGrafter"/>
</dbReference>
<evidence type="ECO:0000256" key="9">
    <source>
        <dbReference type="SAM" id="SignalP"/>
    </source>
</evidence>
<evidence type="ECO:0000256" key="1">
    <source>
        <dbReference type="ARBA" id="ARBA00004479"/>
    </source>
</evidence>
<evidence type="ECO:0000256" key="2">
    <source>
        <dbReference type="ARBA" id="ARBA00022692"/>
    </source>
</evidence>
<dbReference type="InterPro" id="IPR015321">
    <property type="entry name" value="TypeI_recpt_CBD"/>
</dbReference>
<protein>
    <recommendedName>
        <fullName evidence="10">Type I cytokine receptor cytokine-binding domain-containing protein</fullName>
    </recommendedName>
</protein>
<dbReference type="InterPro" id="IPR013783">
    <property type="entry name" value="Ig-like_fold"/>
</dbReference>
<keyword evidence="4 8" id="KW-1133">Transmembrane helix</keyword>
<feature type="signal peptide" evidence="9">
    <location>
        <begin position="1"/>
        <end position="20"/>
    </location>
</feature>
<reference evidence="11" key="2">
    <citation type="submission" date="2025-08" db="UniProtKB">
        <authorList>
            <consortium name="Ensembl"/>
        </authorList>
    </citation>
    <scope>IDENTIFICATION</scope>
</reference>
<dbReference type="GeneTree" id="ENSGT00730000112044"/>
<evidence type="ECO:0000256" key="8">
    <source>
        <dbReference type="SAM" id="Phobius"/>
    </source>
</evidence>
<comment type="subcellular location">
    <subcellularLocation>
        <location evidence="1">Membrane</location>
        <topology evidence="1">Single-pass type I membrane protein</topology>
    </subcellularLocation>
</comment>
<name>A0AAY5K113_ESOLU</name>
<dbReference type="SUPFAM" id="SSF49265">
    <property type="entry name" value="Fibronectin type III"/>
    <property type="match status" value="2"/>
</dbReference>
<dbReference type="InterPro" id="IPR036116">
    <property type="entry name" value="FN3_sf"/>
</dbReference>
<dbReference type="GO" id="GO:0004896">
    <property type="term" value="F:cytokine receptor activity"/>
    <property type="evidence" value="ECO:0007669"/>
    <property type="project" value="TreeGrafter"/>
</dbReference>
<evidence type="ECO:0000259" key="10">
    <source>
        <dbReference type="Pfam" id="PF09240"/>
    </source>
</evidence>
<gene>
    <name evidence="11" type="primary">IL13RA1</name>
</gene>
<dbReference type="Proteomes" id="UP000265140">
    <property type="component" value="Chromosome 24"/>
</dbReference>
<evidence type="ECO:0000313" key="12">
    <source>
        <dbReference type="Proteomes" id="UP000265140"/>
    </source>
</evidence>